<organism evidence="5 6">
    <name type="scientific">Callosobruchus maculatus</name>
    <name type="common">Southern cowpea weevil</name>
    <name type="synonym">Pulse bruchid</name>
    <dbReference type="NCBI Taxonomy" id="64391"/>
    <lineage>
        <taxon>Eukaryota</taxon>
        <taxon>Metazoa</taxon>
        <taxon>Ecdysozoa</taxon>
        <taxon>Arthropoda</taxon>
        <taxon>Hexapoda</taxon>
        <taxon>Insecta</taxon>
        <taxon>Pterygota</taxon>
        <taxon>Neoptera</taxon>
        <taxon>Endopterygota</taxon>
        <taxon>Coleoptera</taxon>
        <taxon>Polyphaga</taxon>
        <taxon>Cucujiformia</taxon>
        <taxon>Chrysomeloidea</taxon>
        <taxon>Chrysomelidae</taxon>
        <taxon>Bruchinae</taxon>
        <taxon>Bruchini</taxon>
        <taxon>Callosobruchus</taxon>
    </lineage>
</organism>
<evidence type="ECO:0000313" key="6">
    <source>
        <dbReference type="Proteomes" id="UP000410492"/>
    </source>
</evidence>
<dbReference type="InterPro" id="IPR050098">
    <property type="entry name" value="TFPI/VKTCI-like"/>
</dbReference>
<keyword evidence="6" id="KW-1185">Reference proteome</keyword>
<keyword evidence="3" id="KW-1015">Disulfide bond</keyword>
<accession>A0A653BEL6</accession>
<evidence type="ECO:0000256" key="1">
    <source>
        <dbReference type="ARBA" id="ARBA00022690"/>
    </source>
</evidence>
<dbReference type="GO" id="GO:0004867">
    <property type="term" value="F:serine-type endopeptidase inhibitor activity"/>
    <property type="evidence" value="ECO:0007669"/>
    <property type="project" value="UniProtKB-KW"/>
</dbReference>
<evidence type="ECO:0000256" key="2">
    <source>
        <dbReference type="ARBA" id="ARBA00022900"/>
    </source>
</evidence>
<name>A0A653BEL6_CALMS</name>
<dbReference type="PANTHER" id="PTHR10083">
    <property type="entry name" value="KUNITZ-TYPE PROTEASE INHIBITOR-RELATED"/>
    <property type="match status" value="1"/>
</dbReference>
<evidence type="ECO:0000313" key="5">
    <source>
        <dbReference type="EMBL" id="VEN34017.1"/>
    </source>
</evidence>
<protein>
    <recommendedName>
        <fullName evidence="4">BPTI/Kunitz inhibitor domain-containing protein</fullName>
    </recommendedName>
</protein>
<dbReference type="Pfam" id="PF00014">
    <property type="entry name" value="Kunitz_BPTI"/>
    <property type="match status" value="2"/>
</dbReference>
<dbReference type="InterPro" id="IPR036880">
    <property type="entry name" value="Kunitz_BPTI_sf"/>
</dbReference>
<gene>
    <name evidence="5" type="ORF">CALMAC_LOCUS358</name>
</gene>
<sequence length="115" mass="12651">MKTMTCIADVYGGCEPSNNNFNTLEECMDVAYPVCTTGPKPGISKPFEIADCIQDVEGFVGCKVSIEVYKWSVEENQCVKAIYGGCHSTRNNFATLEECDAVARPICVDQLFFSN</sequence>
<reference evidence="5 6" key="1">
    <citation type="submission" date="2019-01" db="EMBL/GenBank/DDBJ databases">
        <authorList>
            <person name="Sayadi A."/>
        </authorList>
    </citation>
    <scope>NUCLEOTIDE SEQUENCE [LARGE SCALE GENOMIC DNA]</scope>
</reference>
<dbReference type="EMBL" id="CAACVG010000386">
    <property type="protein sequence ID" value="VEN34017.1"/>
    <property type="molecule type" value="Genomic_DNA"/>
</dbReference>
<dbReference type="Gene3D" id="4.10.410.10">
    <property type="entry name" value="Pancreatic trypsin inhibitor Kunitz domain"/>
    <property type="match status" value="2"/>
</dbReference>
<dbReference type="PANTHER" id="PTHR10083:SF374">
    <property type="entry name" value="BPTI_KUNITZ INHIBITOR DOMAIN-CONTAINING PROTEIN"/>
    <property type="match status" value="1"/>
</dbReference>
<dbReference type="Proteomes" id="UP000410492">
    <property type="component" value="Unassembled WGS sequence"/>
</dbReference>
<dbReference type="OrthoDB" id="6775666at2759"/>
<evidence type="ECO:0000259" key="4">
    <source>
        <dbReference type="PROSITE" id="PS50279"/>
    </source>
</evidence>
<feature type="domain" description="BPTI/Kunitz inhibitor" evidence="4">
    <location>
        <begin position="52"/>
        <end position="103"/>
    </location>
</feature>
<dbReference type="SMART" id="SM00131">
    <property type="entry name" value="KU"/>
    <property type="match status" value="1"/>
</dbReference>
<dbReference type="AlphaFoldDB" id="A0A653BEL6"/>
<dbReference type="GO" id="GO:0005615">
    <property type="term" value="C:extracellular space"/>
    <property type="evidence" value="ECO:0007669"/>
    <property type="project" value="TreeGrafter"/>
</dbReference>
<proteinExistence type="predicted"/>
<dbReference type="PROSITE" id="PS50279">
    <property type="entry name" value="BPTI_KUNITZ_2"/>
    <property type="match status" value="1"/>
</dbReference>
<evidence type="ECO:0000256" key="3">
    <source>
        <dbReference type="ARBA" id="ARBA00023157"/>
    </source>
</evidence>
<dbReference type="SUPFAM" id="SSF57362">
    <property type="entry name" value="BPTI-like"/>
    <property type="match status" value="2"/>
</dbReference>
<keyword evidence="1" id="KW-0646">Protease inhibitor</keyword>
<dbReference type="InterPro" id="IPR002223">
    <property type="entry name" value="Kunitz_BPTI"/>
</dbReference>
<keyword evidence="2" id="KW-0722">Serine protease inhibitor</keyword>